<feature type="compositionally biased region" description="Polar residues" evidence="2">
    <location>
        <begin position="624"/>
        <end position="635"/>
    </location>
</feature>
<accession>A0ABQ8XLI9</accession>
<evidence type="ECO:0000256" key="1">
    <source>
        <dbReference type="SAM" id="Coils"/>
    </source>
</evidence>
<sequence>MNQNQELELFGFYPLLWQFGDYLYRKVRNDQLFSLSKVTQKFLRKYSYDPKLLEYIKPKIQHIKSLFNQNYVFIRPDPCPRSRSRRYLMKGLGGRGSSNSTSVYDLQEDKFYLSPTWRKILLYDHHISQYSKHHHSGKSLSSSKKVSSRDNRTIGVLGFRISKMLQNEPCTREIMENVTGFSRQRICTVLSIYQSVNLISDDQSNDYVYWGHGNGQILSEVKQYINIIILLRKRKRELVQRVLELSKKMNNQIKKKIEQENNNKKTKINSSEIQQLTSAKRKLNNLSKLFKILFYFPRRNLNEKKNNDHENNIEESNNQNDDEENENYSDELESSVNKEKEQKDEGSNEKEDENDQNDEEENENDYKQDDENEEEEEIKVEKKDEGSNEKEDQDKKEEEDENEYSQDGDDEEDEIEEEEEIKVEEVEKKDDDDDDDDDDDENCDNGDYDEENANDENDSLDEKKQTNKKNEIKLNIKNITSNQLIKQARKAISSIQESKNELKRLKKESKAHIEFNKLIFKKRSGKKSKYGKKKKKYFFSENSDSTISSLSSSTPSTSELLYNKKIFKKNFLSESKKNQNYMQTKRKFSKNKKKKLYQKKKKKMKSKFKIKHKLKNRKYKKNIQNKPHNNTNINKTQEEKNNGRLIDKWKSKNSQEAEAILAILRLKNKESNHVQPNDLTIDNEKHEIGTSSNRSKVYLF</sequence>
<keyword evidence="1" id="KW-0175">Coiled coil</keyword>
<gene>
    <name evidence="3" type="ORF">M0813_30283</name>
</gene>
<feature type="compositionally biased region" description="Basic and acidic residues" evidence="2">
    <location>
        <begin position="460"/>
        <end position="473"/>
    </location>
</feature>
<name>A0ABQ8XLI9_9EUKA</name>
<feature type="coiled-coil region" evidence="1">
    <location>
        <begin position="243"/>
        <end position="274"/>
    </location>
</feature>
<feature type="compositionally biased region" description="Basic and acidic residues" evidence="2">
    <location>
        <begin position="379"/>
        <end position="396"/>
    </location>
</feature>
<evidence type="ECO:0000256" key="2">
    <source>
        <dbReference type="SAM" id="MobiDB-lite"/>
    </source>
</evidence>
<feature type="region of interest" description="Disordered" evidence="2">
    <location>
        <begin position="623"/>
        <end position="642"/>
    </location>
</feature>
<feature type="region of interest" description="Disordered" evidence="2">
    <location>
        <begin position="302"/>
        <end position="473"/>
    </location>
</feature>
<organism evidence="3 4">
    <name type="scientific">Anaeramoeba flamelloides</name>
    <dbReference type="NCBI Taxonomy" id="1746091"/>
    <lineage>
        <taxon>Eukaryota</taxon>
        <taxon>Metamonada</taxon>
        <taxon>Anaeramoebidae</taxon>
        <taxon>Anaeramoeba</taxon>
    </lineage>
</organism>
<comment type="caution">
    <text evidence="3">The sequence shown here is derived from an EMBL/GenBank/DDBJ whole genome shotgun (WGS) entry which is preliminary data.</text>
</comment>
<dbReference type="EMBL" id="JAOAOG010000283">
    <property type="protein sequence ID" value="KAJ6233175.1"/>
    <property type="molecule type" value="Genomic_DNA"/>
</dbReference>
<evidence type="ECO:0000313" key="3">
    <source>
        <dbReference type="EMBL" id="KAJ6233175.1"/>
    </source>
</evidence>
<feature type="compositionally biased region" description="Basic and acidic residues" evidence="2">
    <location>
        <begin position="336"/>
        <end position="349"/>
    </location>
</feature>
<feature type="compositionally biased region" description="Acidic residues" evidence="2">
    <location>
        <begin position="397"/>
        <end position="422"/>
    </location>
</feature>
<evidence type="ECO:0000313" key="4">
    <source>
        <dbReference type="Proteomes" id="UP001150062"/>
    </source>
</evidence>
<protein>
    <submittedName>
        <fullName evidence="3">Uncharacterized protein</fullName>
    </submittedName>
</protein>
<feature type="compositionally biased region" description="Acidic residues" evidence="2">
    <location>
        <begin position="430"/>
        <end position="459"/>
    </location>
</feature>
<reference evidence="3" key="1">
    <citation type="submission" date="2022-08" db="EMBL/GenBank/DDBJ databases">
        <title>Novel sulfate-reducing endosymbionts in the free-living metamonad Anaeramoeba.</title>
        <authorList>
            <person name="Jerlstrom-Hultqvist J."/>
            <person name="Cepicka I."/>
            <person name="Gallot-Lavallee L."/>
            <person name="Salas-Leiva D."/>
            <person name="Curtis B.A."/>
            <person name="Zahonova K."/>
            <person name="Pipaliya S."/>
            <person name="Dacks J."/>
            <person name="Roger A.J."/>
        </authorList>
    </citation>
    <scope>NUCLEOTIDE SEQUENCE</scope>
    <source>
        <strain evidence="3">Schooner1</strain>
    </source>
</reference>
<feature type="compositionally biased region" description="Basic and acidic residues" evidence="2">
    <location>
        <begin position="302"/>
        <end position="312"/>
    </location>
</feature>
<keyword evidence="4" id="KW-1185">Reference proteome</keyword>
<feature type="compositionally biased region" description="Acidic residues" evidence="2">
    <location>
        <begin position="320"/>
        <end position="333"/>
    </location>
</feature>
<proteinExistence type="predicted"/>
<feature type="compositionally biased region" description="Acidic residues" evidence="2">
    <location>
        <begin position="350"/>
        <end position="363"/>
    </location>
</feature>
<dbReference type="Proteomes" id="UP001150062">
    <property type="component" value="Unassembled WGS sequence"/>
</dbReference>